<organism evidence="1 4">
    <name type="scientific">Lactobacillus selangorensis</name>
    <dbReference type="NCBI Taxonomy" id="81857"/>
    <lineage>
        <taxon>Bacteria</taxon>
        <taxon>Bacillati</taxon>
        <taxon>Bacillota</taxon>
        <taxon>Bacilli</taxon>
        <taxon>Lactobacillales</taxon>
        <taxon>Lactobacillaceae</taxon>
        <taxon>Lactobacillus</taxon>
    </lineage>
</organism>
<sequence>MELDNQKVEFDMKLSDAQLDELHKDYRHLWDKLKTLQYSDDKETLDVLLQEPDNVQNYEAAFFTLQIRHVNDTFDFDQYAITINNKSTFSDSADELVLEISKFDTWDAVEDKAMEAAEKWIKTVKR</sequence>
<dbReference type="Proteomes" id="UP000051645">
    <property type="component" value="Unassembled WGS sequence"/>
</dbReference>
<name>A0A0R2FIU8_9LACO</name>
<reference evidence="3 4" key="1">
    <citation type="journal article" date="2015" name="Genome Announc.">
        <title>Expanding the biotechnology potential of lactobacilli through comparative genomics of 213 strains and associated genera.</title>
        <authorList>
            <person name="Sun Z."/>
            <person name="Harris H.M."/>
            <person name="McCann A."/>
            <person name="Guo C."/>
            <person name="Argimon S."/>
            <person name="Zhang W."/>
            <person name="Yang X."/>
            <person name="Jeffery I.B."/>
            <person name="Cooney J.C."/>
            <person name="Kagawa T.F."/>
            <person name="Liu W."/>
            <person name="Song Y."/>
            <person name="Salvetti E."/>
            <person name="Wrobel A."/>
            <person name="Rasinkangas P."/>
            <person name="Parkhill J."/>
            <person name="Rea M.C."/>
            <person name="O'Sullivan O."/>
            <person name="Ritari J."/>
            <person name="Douillard F.P."/>
            <person name="Paul Ross R."/>
            <person name="Yang R."/>
            <person name="Briner A.E."/>
            <person name="Felis G.E."/>
            <person name="de Vos W.M."/>
            <person name="Barrangou R."/>
            <person name="Klaenhammer T.R."/>
            <person name="Caufield P.W."/>
            <person name="Cui Y."/>
            <person name="Zhang H."/>
            <person name="O'Toole P.W."/>
        </authorList>
    </citation>
    <scope>NUCLEOTIDE SEQUENCE [LARGE SCALE GENOMIC DNA]</scope>
    <source>
        <strain evidence="1 4">ATCC BAA-66</strain>
        <strain evidence="2 3">DSM 13344</strain>
    </source>
</reference>
<dbReference type="PATRIC" id="fig|81857.3.peg.2092"/>
<dbReference type="RefSeq" id="WP_057770942.1">
    <property type="nucleotide sequence ID" value="NZ_JQAT01000007.1"/>
</dbReference>
<protein>
    <submittedName>
        <fullName evidence="1">Uncharacterized protein</fullName>
    </submittedName>
</protein>
<dbReference type="EMBL" id="JQAT01000007">
    <property type="protein sequence ID" value="KRN27595.1"/>
    <property type="molecule type" value="Genomic_DNA"/>
</dbReference>
<dbReference type="STRING" id="81857.IV38_GL002051"/>
<evidence type="ECO:0000313" key="4">
    <source>
        <dbReference type="Proteomes" id="UP000051751"/>
    </source>
</evidence>
<dbReference type="AlphaFoldDB" id="A0A0R2FIU8"/>
<keyword evidence="3" id="KW-1185">Reference proteome</keyword>
<evidence type="ECO:0000313" key="2">
    <source>
        <dbReference type="EMBL" id="KRN30132.1"/>
    </source>
</evidence>
<evidence type="ECO:0000313" key="3">
    <source>
        <dbReference type="Proteomes" id="UP000051645"/>
    </source>
</evidence>
<proteinExistence type="predicted"/>
<comment type="caution">
    <text evidence="1">The sequence shown here is derived from an EMBL/GenBank/DDBJ whole genome shotgun (WGS) entry which is preliminary data.</text>
</comment>
<accession>A0A0R2FIU8</accession>
<dbReference type="Proteomes" id="UP000051751">
    <property type="component" value="Unassembled WGS sequence"/>
</dbReference>
<dbReference type="EMBL" id="JQAZ01000008">
    <property type="protein sequence ID" value="KRN30132.1"/>
    <property type="molecule type" value="Genomic_DNA"/>
</dbReference>
<gene>
    <name evidence="1" type="ORF">IV38_GL002051</name>
    <name evidence="2" type="ORF">IV40_GL001978</name>
</gene>
<dbReference type="OrthoDB" id="2295016at2"/>
<evidence type="ECO:0000313" key="1">
    <source>
        <dbReference type="EMBL" id="KRN27595.1"/>
    </source>
</evidence>